<name>A0ABM8EKJ0_9BACT</name>
<dbReference type="Proteomes" id="UP001317705">
    <property type="component" value="Chromosome"/>
</dbReference>
<gene>
    <name evidence="1" type="ORF">GURASL_19820</name>
</gene>
<dbReference type="SUPFAM" id="SSF56112">
    <property type="entry name" value="Protein kinase-like (PK-like)"/>
    <property type="match status" value="1"/>
</dbReference>
<proteinExistence type="predicted"/>
<evidence type="ECO:0000313" key="2">
    <source>
        <dbReference type="Proteomes" id="UP001317705"/>
    </source>
</evidence>
<accession>A0ABM8EKJ0</accession>
<organism evidence="1 2">
    <name type="scientific">Geotalea uraniireducens</name>
    <dbReference type="NCBI Taxonomy" id="351604"/>
    <lineage>
        <taxon>Bacteria</taxon>
        <taxon>Pseudomonadati</taxon>
        <taxon>Thermodesulfobacteriota</taxon>
        <taxon>Desulfuromonadia</taxon>
        <taxon>Geobacterales</taxon>
        <taxon>Geobacteraceae</taxon>
        <taxon>Geotalea</taxon>
    </lineage>
</organism>
<dbReference type="EMBL" id="AP027151">
    <property type="protein sequence ID" value="BDV43059.1"/>
    <property type="molecule type" value="Genomic_DNA"/>
</dbReference>
<protein>
    <recommendedName>
        <fullName evidence="3">Aminoglycoside phosphotransferase domain-containing protein</fullName>
    </recommendedName>
</protein>
<reference evidence="1 2" key="1">
    <citation type="submission" date="2022-12" db="EMBL/GenBank/DDBJ databases">
        <title>Polyphasic characterization of Geotalea uranireducens NIT-SL11 newly isolated from a complex of sewage sludge and microbially reduced graphene oxide.</title>
        <authorList>
            <person name="Xie L."/>
            <person name="Yoshida N."/>
            <person name="Meng L."/>
        </authorList>
    </citation>
    <scope>NUCLEOTIDE SEQUENCE [LARGE SCALE GENOMIC DNA]</scope>
    <source>
        <strain evidence="1 2">NIT-SL11</strain>
    </source>
</reference>
<evidence type="ECO:0000313" key="1">
    <source>
        <dbReference type="EMBL" id="BDV43059.1"/>
    </source>
</evidence>
<dbReference type="Gene3D" id="3.90.1200.10">
    <property type="match status" value="1"/>
</dbReference>
<evidence type="ECO:0008006" key="3">
    <source>
        <dbReference type="Google" id="ProtNLM"/>
    </source>
</evidence>
<dbReference type="InterPro" id="IPR011009">
    <property type="entry name" value="Kinase-like_dom_sf"/>
</dbReference>
<keyword evidence="2" id="KW-1185">Reference proteome</keyword>
<sequence length="447" mass="51440">MEWRLVAWDDVRPPIGNDADSAITVYSFTRRNFMSYVLFPFYAKRWRLPAVARKVLYINDGLLSSLFDSKESAGYRIFAAHHLPRPNRLRQRLIALLPLSLRADRRFVVVGGSGGDRGLVSTGEDISFERQNFMFYSNAPGKLLLTNTTTLRSGTGWIIKTTANPAYAEVMDKEFSLMKLLADECGEDGCLPRPGRRIAINGRLFFTEEYVKGESLREDIRKFAYKQQTYKICSCLDQLDGWFRKYCAGFTGEPQKLAACYEELFKVFTDRYGARRETQRILACARQSVIRMDLYYRGIGTITAHNDLWPGNFVVTSDRLVAVDWERAVGNRAPLFDYYWMIISATLEFLASYCESFDYSAAFRIFLADSDDVSRHAHGKLKDFLGRNALDRKMHSRFLLLFLMEWSVQGYLTFGRETAMDRLAYGELLNYADLLFNSPTNRRAVTN</sequence>